<sequence>MDLSSRRIADAGHGRWAIRAGRVFDGLRAVPGAGVVLVEDGRVAGIEAAGFEPPEGWEVLDRGSGTVLPGLIDTHVHLVGDAGNGALDRLPELSGDDLSRTIEESLRLHLAAGVTTVRDLGDRDWSVVERRDRGLPGLPSVLAAGPPITSRGGHCWNMGGEAEGEEGLREAVRERARRGADVVKIMASGGIMTPGTSVEASQFTRAELAVAVEEAHAAGLPVTAHAHAVGAIRDAVAVGADGIEHCSFLTADGMRVAEDVLAALIAADVAVCPTLGRAGLAVAPELLARILKNDIGYENRCALFTRWHGLGVTIVSGTDGGINPSKPHGLLPASLVDLASAGMAPADALATATSAAADACGLAGRKGRILPGHDADLLVVAGDPLTDPAALLRPDTVFLAGRPAG</sequence>
<dbReference type="Pfam" id="PF01979">
    <property type="entry name" value="Amidohydro_1"/>
    <property type="match status" value="1"/>
</dbReference>
<evidence type="ECO:0000313" key="3">
    <source>
        <dbReference type="Proteomes" id="UP001501237"/>
    </source>
</evidence>
<gene>
    <name evidence="2" type="ORF">GCM10010468_36000</name>
</gene>
<dbReference type="EMBL" id="BAAAUV010000008">
    <property type="protein sequence ID" value="GAA3214930.1"/>
    <property type="molecule type" value="Genomic_DNA"/>
</dbReference>
<evidence type="ECO:0000313" key="2">
    <source>
        <dbReference type="EMBL" id="GAA3214930.1"/>
    </source>
</evidence>
<comment type="caution">
    <text evidence="2">The sequence shown here is derived from an EMBL/GenBank/DDBJ whole genome shotgun (WGS) entry which is preliminary data.</text>
</comment>
<dbReference type="Gene3D" id="2.30.40.10">
    <property type="entry name" value="Urease, subunit C, domain 1"/>
    <property type="match status" value="1"/>
</dbReference>
<dbReference type="PANTHER" id="PTHR43135:SF3">
    <property type="entry name" value="ALPHA-D-RIBOSE 1-METHYLPHOSPHONATE 5-TRIPHOSPHATE DIPHOSPHATASE"/>
    <property type="match status" value="1"/>
</dbReference>
<accession>A0ABP6QBA2</accession>
<dbReference type="Proteomes" id="UP001501237">
    <property type="component" value="Unassembled WGS sequence"/>
</dbReference>
<dbReference type="SUPFAM" id="SSF51556">
    <property type="entry name" value="Metallo-dependent hydrolases"/>
    <property type="match status" value="1"/>
</dbReference>
<dbReference type="InterPro" id="IPR051781">
    <property type="entry name" value="Metallo-dep_Hydrolase"/>
</dbReference>
<reference evidence="3" key="1">
    <citation type="journal article" date="2019" name="Int. J. Syst. Evol. Microbiol.">
        <title>The Global Catalogue of Microorganisms (GCM) 10K type strain sequencing project: providing services to taxonomists for standard genome sequencing and annotation.</title>
        <authorList>
            <consortium name="The Broad Institute Genomics Platform"/>
            <consortium name="The Broad Institute Genome Sequencing Center for Infectious Disease"/>
            <person name="Wu L."/>
            <person name="Ma J."/>
        </authorList>
    </citation>
    <scope>NUCLEOTIDE SEQUENCE [LARGE SCALE GENOMIC DNA]</scope>
    <source>
        <strain evidence="3">JCM 9377</strain>
    </source>
</reference>
<dbReference type="InterPro" id="IPR011059">
    <property type="entry name" value="Metal-dep_hydrolase_composite"/>
</dbReference>
<dbReference type="InterPro" id="IPR032466">
    <property type="entry name" value="Metal_Hydrolase"/>
</dbReference>
<protein>
    <submittedName>
        <fullName evidence="2">Amidohydrolase family protein</fullName>
    </submittedName>
</protein>
<keyword evidence="3" id="KW-1185">Reference proteome</keyword>
<dbReference type="SUPFAM" id="SSF51338">
    <property type="entry name" value="Composite domain of metallo-dependent hydrolases"/>
    <property type="match status" value="1"/>
</dbReference>
<name>A0ABP6QBA2_9ACTN</name>
<organism evidence="2 3">
    <name type="scientific">Actinocorallia longicatena</name>
    <dbReference type="NCBI Taxonomy" id="111803"/>
    <lineage>
        <taxon>Bacteria</taxon>
        <taxon>Bacillati</taxon>
        <taxon>Actinomycetota</taxon>
        <taxon>Actinomycetes</taxon>
        <taxon>Streptosporangiales</taxon>
        <taxon>Thermomonosporaceae</taxon>
        <taxon>Actinocorallia</taxon>
    </lineage>
</organism>
<dbReference type="PANTHER" id="PTHR43135">
    <property type="entry name" value="ALPHA-D-RIBOSE 1-METHYLPHOSPHONATE 5-TRIPHOSPHATE DIPHOSPHATASE"/>
    <property type="match status" value="1"/>
</dbReference>
<evidence type="ECO:0000259" key="1">
    <source>
        <dbReference type="Pfam" id="PF01979"/>
    </source>
</evidence>
<dbReference type="InterPro" id="IPR006680">
    <property type="entry name" value="Amidohydro-rel"/>
</dbReference>
<dbReference type="RefSeq" id="WP_344829405.1">
    <property type="nucleotide sequence ID" value="NZ_BAAAUV010000008.1"/>
</dbReference>
<dbReference type="Gene3D" id="3.20.20.140">
    <property type="entry name" value="Metal-dependent hydrolases"/>
    <property type="match status" value="1"/>
</dbReference>
<proteinExistence type="predicted"/>
<feature type="domain" description="Amidohydrolase-related" evidence="1">
    <location>
        <begin position="66"/>
        <end position="402"/>
    </location>
</feature>